<dbReference type="Gene3D" id="4.10.860.10">
    <property type="entry name" value="UVR domain"/>
    <property type="match status" value="1"/>
</dbReference>
<dbReference type="HAMAP" id="MF_00203">
    <property type="entry name" value="UvrC"/>
    <property type="match status" value="1"/>
</dbReference>
<dbReference type="SUPFAM" id="SSF47781">
    <property type="entry name" value="RuvA domain 2-like"/>
    <property type="match status" value="1"/>
</dbReference>
<keyword evidence="5 7" id="KW-0234">DNA repair</keyword>
<accession>A0A545UAI7</accession>
<comment type="function">
    <text evidence="7">The UvrABC repair system catalyzes the recognition and processing of DNA lesions. UvrC both incises the 5' and 3' sides of the lesion. The N-terminal half is responsible for the 3' incision and the C-terminal half is responsible for the 5' incision.</text>
</comment>
<dbReference type="InterPro" id="IPR038476">
    <property type="entry name" value="UvrC_RNase_H_dom_sf"/>
</dbReference>
<comment type="subunit">
    <text evidence="7">Interacts with UvrB in an incision complex.</text>
</comment>
<dbReference type="InterPro" id="IPR035901">
    <property type="entry name" value="GIY-YIG_endonuc_sf"/>
</dbReference>
<dbReference type="PROSITE" id="PS50164">
    <property type="entry name" value="GIY_YIG"/>
    <property type="match status" value="1"/>
</dbReference>
<dbReference type="GO" id="GO:0003677">
    <property type="term" value="F:DNA binding"/>
    <property type="evidence" value="ECO:0007669"/>
    <property type="project" value="UniProtKB-UniRule"/>
</dbReference>
<dbReference type="PROSITE" id="PS50151">
    <property type="entry name" value="UVR"/>
    <property type="match status" value="1"/>
</dbReference>
<dbReference type="InterPro" id="IPR004791">
    <property type="entry name" value="UvrC"/>
</dbReference>
<dbReference type="PROSITE" id="PS50165">
    <property type="entry name" value="UVRC"/>
    <property type="match status" value="1"/>
</dbReference>
<evidence type="ECO:0000259" key="10">
    <source>
        <dbReference type="PROSITE" id="PS50165"/>
    </source>
</evidence>
<dbReference type="CDD" id="cd10434">
    <property type="entry name" value="GIY-YIG_UvrC_Cho"/>
    <property type="match status" value="1"/>
</dbReference>
<evidence type="ECO:0000256" key="7">
    <source>
        <dbReference type="HAMAP-Rule" id="MF_00203"/>
    </source>
</evidence>
<evidence type="ECO:0000256" key="5">
    <source>
        <dbReference type="ARBA" id="ARBA00023204"/>
    </source>
</evidence>
<evidence type="ECO:0000256" key="3">
    <source>
        <dbReference type="ARBA" id="ARBA00022769"/>
    </source>
</evidence>
<evidence type="ECO:0000259" key="9">
    <source>
        <dbReference type="PROSITE" id="PS50164"/>
    </source>
</evidence>
<dbReference type="SMART" id="SM00465">
    <property type="entry name" value="GIYc"/>
    <property type="match status" value="1"/>
</dbReference>
<dbReference type="GO" id="GO:0009380">
    <property type="term" value="C:excinuclease repair complex"/>
    <property type="evidence" value="ECO:0007669"/>
    <property type="project" value="InterPro"/>
</dbReference>
<evidence type="ECO:0000256" key="1">
    <source>
        <dbReference type="ARBA" id="ARBA00022490"/>
    </source>
</evidence>
<gene>
    <name evidence="7 11" type="primary">uvrC</name>
    <name evidence="11" type="ORF">FLL46_16340</name>
</gene>
<dbReference type="GO" id="GO:0009432">
    <property type="term" value="P:SOS response"/>
    <property type="evidence" value="ECO:0007669"/>
    <property type="project" value="UniProtKB-UniRule"/>
</dbReference>
<dbReference type="PANTHER" id="PTHR30562:SF1">
    <property type="entry name" value="UVRABC SYSTEM PROTEIN C"/>
    <property type="match status" value="1"/>
</dbReference>
<dbReference type="InterPro" id="IPR010994">
    <property type="entry name" value="RuvA_2-like"/>
</dbReference>
<dbReference type="InterPro" id="IPR036876">
    <property type="entry name" value="UVR_dom_sf"/>
</dbReference>
<dbReference type="InterPro" id="IPR001943">
    <property type="entry name" value="UVR_dom"/>
</dbReference>
<dbReference type="FunFam" id="3.30.420.340:FF:000001">
    <property type="entry name" value="UvrABC system protein C"/>
    <property type="match status" value="1"/>
</dbReference>
<dbReference type="GO" id="GO:0009381">
    <property type="term" value="F:excinuclease ABC activity"/>
    <property type="evidence" value="ECO:0007669"/>
    <property type="project" value="UniProtKB-UniRule"/>
</dbReference>
<organism evidence="11 12">
    <name type="scientific">Aliikangiella coralliicola</name>
    <dbReference type="NCBI Taxonomy" id="2592383"/>
    <lineage>
        <taxon>Bacteria</taxon>
        <taxon>Pseudomonadati</taxon>
        <taxon>Pseudomonadota</taxon>
        <taxon>Gammaproteobacteria</taxon>
        <taxon>Oceanospirillales</taxon>
        <taxon>Pleioneaceae</taxon>
        <taxon>Aliikangiella</taxon>
    </lineage>
</organism>
<feature type="domain" description="UVR" evidence="8">
    <location>
        <begin position="204"/>
        <end position="239"/>
    </location>
</feature>
<comment type="caution">
    <text evidence="11">The sequence shown here is derived from an EMBL/GenBank/DDBJ whole genome shotgun (WGS) entry which is preliminary data.</text>
</comment>
<dbReference type="InterPro" id="IPR001162">
    <property type="entry name" value="UvrC_RNase_H_dom"/>
</dbReference>
<keyword evidence="12" id="KW-1185">Reference proteome</keyword>
<dbReference type="InterPro" id="IPR047296">
    <property type="entry name" value="GIY-YIG_UvrC_Cho"/>
</dbReference>
<keyword evidence="3 7" id="KW-0228">DNA excision</keyword>
<dbReference type="OrthoDB" id="9804933at2"/>
<evidence type="ECO:0000313" key="12">
    <source>
        <dbReference type="Proteomes" id="UP000315439"/>
    </source>
</evidence>
<evidence type="ECO:0000256" key="4">
    <source>
        <dbReference type="ARBA" id="ARBA00022881"/>
    </source>
</evidence>
<comment type="similarity">
    <text evidence="7">Belongs to the UvrC family.</text>
</comment>
<dbReference type="Gene3D" id="3.30.420.340">
    <property type="entry name" value="UvrC, RNAse H endonuclease domain"/>
    <property type="match status" value="1"/>
</dbReference>
<dbReference type="InterPro" id="IPR050066">
    <property type="entry name" value="UvrABC_protein_C"/>
</dbReference>
<dbReference type="Pfam" id="PF02151">
    <property type="entry name" value="UVR"/>
    <property type="match status" value="1"/>
</dbReference>
<dbReference type="NCBIfam" id="NF001824">
    <property type="entry name" value="PRK00558.1-5"/>
    <property type="match status" value="1"/>
</dbReference>
<sequence>MSAESFDYKLFLKNLTQLPGIYQMINQAGEIIYVGKAKNLKKRVSSYFQKQDHTPKTRVMVSQIHDVQIVVTESENEALILENQFIKKYRPRYNVVFRDDKSYPYILLSDEDYPRLSIHRGRQTKKGDYFGPFTGATAARYSISLMQKLFLIRQCENSVFKYRSRPCLQYQIKRCSGSCVDKISQRDYLKDVELVRLFYKGKNHDVLKVLTERMQLASEKLEFETAAQIRDQIIQLRRVLEKQSAQGSDTDIDIIATGMIEKTVGIFVLHIRNGLVQGSRNFFPKVPGDTSVEEVIESFIGHFYTASQNELPAEIITNHPLAEAEELAGLIGENRGSKVRLAHKVKTSRAAWLDMANRNLNEMISAKLATKNHTQKRMQCLMDELALDKLPMRMECFDISHFQGEQTVASCVVFEQGQAKKSDYRRFNIKDVAAGDDYAAIEQAVRRRFQRLVREEAKLPDLLIIDGGKGQLNQAQKVIEELNLDEVTLISVAKGSERKVGMEQIFFPSEAIARRLNDDSPGLHLIQAIRDEAHRFAITGHRGKRDKQRKTSILEGIPGVGAKRRRAIIQHFGGLQEVKRAGVSDLKQVDGISQSLAQSIYDHLH</sequence>
<keyword evidence="4 7" id="KW-0267">Excision nuclease</keyword>
<dbReference type="GO" id="GO:0005737">
    <property type="term" value="C:cytoplasm"/>
    <property type="evidence" value="ECO:0007669"/>
    <property type="project" value="UniProtKB-SubCell"/>
</dbReference>
<dbReference type="InterPro" id="IPR003583">
    <property type="entry name" value="Hlx-hairpin-Hlx_DNA-bd_motif"/>
</dbReference>
<dbReference type="SMART" id="SM00278">
    <property type="entry name" value="HhH1"/>
    <property type="match status" value="2"/>
</dbReference>
<dbReference type="RefSeq" id="WP_142932403.1">
    <property type="nucleotide sequence ID" value="NZ_ML660166.1"/>
</dbReference>
<dbReference type="NCBIfam" id="TIGR00194">
    <property type="entry name" value="uvrC"/>
    <property type="match status" value="1"/>
</dbReference>
<dbReference type="InterPro" id="IPR000305">
    <property type="entry name" value="GIY-YIG_endonuc"/>
</dbReference>
<dbReference type="AlphaFoldDB" id="A0A545UAI7"/>
<dbReference type="Gene3D" id="1.10.150.20">
    <property type="entry name" value="5' to 3' exonuclease, C-terminal subdomain"/>
    <property type="match status" value="1"/>
</dbReference>
<dbReference type="Gene3D" id="3.40.1440.10">
    <property type="entry name" value="GIY-YIG endonuclease"/>
    <property type="match status" value="1"/>
</dbReference>
<reference evidence="11 12" key="1">
    <citation type="submission" date="2019-07" db="EMBL/GenBank/DDBJ databases">
        <title>Draft genome for Aliikangiella sp. M105.</title>
        <authorList>
            <person name="Wang G."/>
        </authorList>
    </citation>
    <scope>NUCLEOTIDE SEQUENCE [LARGE SCALE GENOMIC DNA]</scope>
    <source>
        <strain evidence="11 12">M105</strain>
    </source>
</reference>
<dbReference type="GO" id="GO:0006289">
    <property type="term" value="P:nucleotide-excision repair"/>
    <property type="evidence" value="ECO:0007669"/>
    <property type="project" value="UniProtKB-UniRule"/>
</dbReference>
<dbReference type="EMBL" id="VIKS01000010">
    <property type="protein sequence ID" value="TQV86480.1"/>
    <property type="molecule type" value="Genomic_DNA"/>
</dbReference>
<protein>
    <recommendedName>
        <fullName evidence="7">UvrABC system protein C</fullName>
        <shortName evidence="7">Protein UvrC</shortName>
    </recommendedName>
    <alternativeName>
        <fullName evidence="7">Excinuclease ABC subunit C</fullName>
    </alternativeName>
</protein>
<dbReference type="SUPFAM" id="SSF82771">
    <property type="entry name" value="GIY-YIG endonuclease"/>
    <property type="match status" value="1"/>
</dbReference>
<keyword evidence="2 7" id="KW-0227">DNA damage</keyword>
<keyword evidence="11" id="KW-0378">Hydrolase</keyword>
<dbReference type="SUPFAM" id="SSF46600">
    <property type="entry name" value="C-terminal UvrC-binding domain of UvrB"/>
    <property type="match status" value="1"/>
</dbReference>
<proteinExistence type="inferred from homology"/>
<name>A0A545UAI7_9GAMM</name>
<evidence type="ECO:0000313" key="11">
    <source>
        <dbReference type="EMBL" id="TQV86480.1"/>
    </source>
</evidence>
<evidence type="ECO:0000259" key="8">
    <source>
        <dbReference type="PROSITE" id="PS50151"/>
    </source>
</evidence>
<dbReference type="Proteomes" id="UP000315439">
    <property type="component" value="Unassembled WGS sequence"/>
</dbReference>
<comment type="subcellular location">
    <subcellularLocation>
        <location evidence="7">Cytoplasm</location>
    </subcellularLocation>
</comment>
<dbReference type="Pfam" id="PF01541">
    <property type="entry name" value="GIY-YIG"/>
    <property type="match status" value="1"/>
</dbReference>
<evidence type="ECO:0000256" key="6">
    <source>
        <dbReference type="ARBA" id="ARBA00023236"/>
    </source>
</evidence>
<dbReference type="PANTHER" id="PTHR30562">
    <property type="entry name" value="UVRC/OXIDOREDUCTASE"/>
    <property type="match status" value="1"/>
</dbReference>
<dbReference type="Pfam" id="PF22920">
    <property type="entry name" value="UvrC_RNaseH"/>
    <property type="match status" value="1"/>
</dbReference>
<evidence type="ECO:0000256" key="2">
    <source>
        <dbReference type="ARBA" id="ARBA00022763"/>
    </source>
</evidence>
<keyword evidence="1 7" id="KW-0963">Cytoplasm</keyword>
<feature type="domain" description="GIY-YIG" evidence="9">
    <location>
        <begin position="17"/>
        <end position="95"/>
    </location>
</feature>
<feature type="domain" description="UvrC family homology region profile" evidence="10">
    <location>
        <begin position="266"/>
        <end position="479"/>
    </location>
</feature>
<dbReference type="FunFam" id="3.40.1440.10:FF:000001">
    <property type="entry name" value="UvrABC system protein C"/>
    <property type="match status" value="1"/>
</dbReference>
<keyword evidence="6 7" id="KW-0742">SOS response</keyword>
<dbReference type="Pfam" id="PF08459">
    <property type="entry name" value="UvrC_RNaseH_dom"/>
    <property type="match status" value="1"/>
</dbReference>
<dbReference type="Pfam" id="PF14520">
    <property type="entry name" value="HHH_5"/>
    <property type="match status" value="1"/>
</dbReference>